<organism evidence="2 3">
    <name type="scientific">Chromobacterium sinusclupearum</name>
    <dbReference type="NCBI Taxonomy" id="2077146"/>
    <lineage>
        <taxon>Bacteria</taxon>
        <taxon>Pseudomonadati</taxon>
        <taxon>Pseudomonadota</taxon>
        <taxon>Betaproteobacteria</taxon>
        <taxon>Neisseriales</taxon>
        <taxon>Chromobacteriaceae</taxon>
        <taxon>Chromobacterium</taxon>
    </lineage>
</organism>
<dbReference type="InterPro" id="IPR010982">
    <property type="entry name" value="Lambda_DNA-bd_dom_sf"/>
</dbReference>
<dbReference type="PROSITE" id="PS50943">
    <property type="entry name" value="HTH_CROC1"/>
    <property type="match status" value="1"/>
</dbReference>
<name>A0A2K4MIQ5_9NEIS</name>
<feature type="domain" description="HTH cro/C1-type" evidence="1">
    <location>
        <begin position="8"/>
        <end position="63"/>
    </location>
</feature>
<proteinExistence type="predicted"/>
<evidence type="ECO:0000313" key="2">
    <source>
        <dbReference type="EMBL" id="POA96879.1"/>
    </source>
</evidence>
<dbReference type="Proteomes" id="UP000236416">
    <property type="component" value="Unassembled WGS sequence"/>
</dbReference>
<sequence>MSPFSNFLHELRLRKRISQTELADLLGCGQSYVSALEVGLKGPPPAEFIAKMISALNLSENDQLRLQEAVAASERKLVLDVDAPPEVYQLVADMKQRLATLHPAQVRMIREILAMKEVLIEAVPVPARRLKRRKREDARM</sequence>
<evidence type="ECO:0000313" key="3">
    <source>
        <dbReference type="Proteomes" id="UP000236416"/>
    </source>
</evidence>
<dbReference type="SMART" id="SM00530">
    <property type="entry name" value="HTH_XRE"/>
    <property type="match status" value="1"/>
</dbReference>
<dbReference type="InterPro" id="IPR001387">
    <property type="entry name" value="Cro/C1-type_HTH"/>
</dbReference>
<gene>
    <name evidence="2" type="ORF">C2134_20255</name>
</gene>
<keyword evidence="3" id="KW-1185">Reference proteome</keyword>
<reference evidence="2 3" key="1">
    <citation type="submission" date="2018-01" db="EMBL/GenBank/DDBJ databases">
        <title>Genomic Sequence of Chromobacterium MWU13-2610 from wild cranberry bogs within the Cape Cod National Seashore.</title>
        <authorList>
            <person name="O'Hara-Hanley K."/>
            <person name="Soby S."/>
            <person name="Harrison A."/>
        </authorList>
    </citation>
    <scope>NUCLEOTIDE SEQUENCE [LARGE SCALE GENOMIC DNA]</scope>
    <source>
        <strain evidence="2 3">MWU13-2610</strain>
    </source>
</reference>
<dbReference type="Pfam" id="PF01381">
    <property type="entry name" value="HTH_3"/>
    <property type="match status" value="1"/>
</dbReference>
<evidence type="ECO:0000259" key="1">
    <source>
        <dbReference type="PROSITE" id="PS50943"/>
    </source>
</evidence>
<accession>A0A2K4MIQ5</accession>
<dbReference type="Gene3D" id="1.10.260.40">
    <property type="entry name" value="lambda repressor-like DNA-binding domains"/>
    <property type="match status" value="1"/>
</dbReference>
<comment type="caution">
    <text evidence="2">The sequence shown here is derived from an EMBL/GenBank/DDBJ whole genome shotgun (WGS) entry which is preliminary data.</text>
</comment>
<dbReference type="RefSeq" id="WP_103321865.1">
    <property type="nucleotide sequence ID" value="NZ_PPTF01000098.1"/>
</dbReference>
<dbReference type="EMBL" id="PPTF01000098">
    <property type="protein sequence ID" value="POA96879.1"/>
    <property type="molecule type" value="Genomic_DNA"/>
</dbReference>
<dbReference type="GO" id="GO:0003677">
    <property type="term" value="F:DNA binding"/>
    <property type="evidence" value="ECO:0007669"/>
    <property type="project" value="InterPro"/>
</dbReference>
<dbReference type="AlphaFoldDB" id="A0A2K4MIQ5"/>
<dbReference type="SUPFAM" id="SSF47413">
    <property type="entry name" value="lambda repressor-like DNA-binding domains"/>
    <property type="match status" value="1"/>
</dbReference>
<dbReference type="CDD" id="cd00093">
    <property type="entry name" value="HTH_XRE"/>
    <property type="match status" value="1"/>
</dbReference>
<protein>
    <submittedName>
        <fullName evidence="2">XRE family transcriptional regulator</fullName>
    </submittedName>
</protein>